<feature type="chain" id="PRO_5047297563" description="HAD family hydrolase" evidence="1">
    <location>
        <begin position="41"/>
        <end position="215"/>
    </location>
</feature>
<comment type="caution">
    <text evidence="2">The sequence shown here is derived from an EMBL/GenBank/DDBJ whole genome shotgun (WGS) entry which is preliminary data.</text>
</comment>
<evidence type="ECO:0000256" key="1">
    <source>
        <dbReference type="SAM" id="SignalP"/>
    </source>
</evidence>
<evidence type="ECO:0000313" key="2">
    <source>
        <dbReference type="EMBL" id="MDT0377923.1"/>
    </source>
</evidence>
<dbReference type="EMBL" id="JAVREQ010000002">
    <property type="protein sequence ID" value="MDT0377923.1"/>
    <property type="molecule type" value="Genomic_DNA"/>
</dbReference>
<keyword evidence="3" id="KW-1185">Reference proteome</keyword>
<accession>A0ABU2NLZ1</accession>
<reference evidence="3" key="1">
    <citation type="submission" date="2023-07" db="EMBL/GenBank/DDBJ databases">
        <title>30 novel species of actinomycetes from the DSMZ collection.</title>
        <authorList>
            <person name="Nouioui I."/>
        </authorList>
    </citation>
    <scope>NUCLEOTIDE SEQUENCE [LARGE SCALE GENOMIC DNA]</scope>
    <source>
        <strain evidence="3">DSM 42041</strain>
    </source>
</reference>
<evidence type="ECO:0000313" key="3">
    <source>
        <dbReference type="Proteomes" id="UP001183414"/>
    </source>
</evidence>
<dbReference type="Proteomes" id="UP001183414">
    <property type="component" value="Unassembled WGS sequence"/>
</dbReference>
<organism evidence="2 3">
    <name type="scientific">Streptomyces hazeniae</name>
    <dbReference type="NCBI Taxonomy" id="3075538"/>
    <lineage>
        <taxon>Bacteria</taxon>
        <taxon>Bacillati</taxon>
        <taxon>Actinomycetota</taxon>
        <taxon>Actinomycetes</taxon>
        <taxon>Kitasatosporales</taxon>
        <taxon>Streptomycetaceae</taxon>
        <taxon>Streptomyces</taxon>
    </lineage>
</organism>
<keyword evidence="1" id="KW-0732">Signal</keyword>
<dbReference type="InterPro" id="IPR006311">
    <property type="entry name" value="TAT_signal"/>
</dbReference>
<feature type="signal peptide" evidence="1">
    <location>
        <begin position="1"/>
        <end position="40"/>
    </location>
</feature>
<dbReference type="InterPro" id="IPR023214">
    <property type="entry name" value="HAD_sf"/>
</dbReference>
<dbReference type="Gene3D" id="3.40.50.1000">
    <property type="entry name" value="HAD superfamily/HAD-like"/>
    <property type="match status" value="1"/>
</dbReference>
<dbReference type="RefSeq" id="WP_311671860.1">
    <property type="nucleotide sequence ID" value="NZ_JAVREQ010000002.1"/>
</dbReference>
<protein>
    <recommendedName>
        <fullName evidence="4">HAD family hydrolase</fullName>
    </recommendedName>
</protein>
<dbReference type="PROSITE" id="PS51318">
    <property type="entry name" value="TAT"/>
    <property type="match status" value="1"/>
</dbReference>
<name>A0ABU2NLZ1_9ACTN</name>
<dbReference type="SUPFAM" id="SSF56784">
    <property type="entry name" value="HAD-like"/>
    <property type="match status" value="1"/>
</dbReference>
<gene>
    <name evidence="2" type="ORF">RM572_03930</name>
</gene>
<evidence type="ECO:0008006" key="4">
    <source>
        <dbReference type="Google" id="ProtNLM"/>
    </source>
</evidence>
<sequence>MNSSQTSAPAPRRAARRAGLATTAATVLAALAAASAPAAAAGNTATVGQRSPEGGRGCAVVYFDLGETLIHTEDDGSLHYLPEAARHLRELREADVEVGLITNVPPEWGETDAERAAKLREIVDADWTGTGPFAWEDFEGRILTPRTVEERKPSPALFERGSGAADGCHVVYQGETAEELEVARDEGYFTYAVGREGAWPAYLPVPVIEAIAQLP</sequence>
<proteinExistence type="predicted"/>
<dbReference type="InterPro" id="IPR036412">
    <property type="entry name" value="HAD-like_sf"/>
</dbReference>